<feature type="region of interest" description="Disordered" evidence="1">
    <location>
        <begin position="27"/>
        <end position="63"/>
    </location>
</feature>
<protein>
    <submittedName>
        <fullName evidence="2">Uncharacterized protein</fullName>
    </submittedName>
</protein>
<organism evidence="2 3">
    <name type="scientific">Halovibrio variabilis</name>
    <dbReference type="NCBI Taxonomy" id="31910"/>
    <lineage>
        <taxon>Bacteria</taxon>
        <taxon>Pseudomonadati</taxon>
        <taxon>Pseudomonadota</taxon>
        <taxon>Gammaproteobacteria</taxon>
        <taxon>Oceanospirillales</taxon>
        <taxon>Halomonadaceae</taxon>
        <taxon>Halovibrio</taxon>
    </lineage>
</organism>
<dbReference type="AlphaFoldDB" id="A0A511UR74"/>
<proteinExistence type="predicted"/>
<dbReference type="EMBL" id="BJXV01000009">
    <property type="protein sequence ID" value="GEN28188.1"/>
    <property type="molecule type" value="Genomic_DNA"/>
</dbReference>
<evidence type="ECO:0000313" key="3">
    <source>
        <dbReference type="Proteomes" id="UP000321303"/>
    </source>
</evidence>
<dbReference type="Proteomes" id="UP000321303">
    <property type="component" value="Unassembled WGS sequence"/>
</dbReference>
<sequence>MYWLTISAIAFELPVIMTFVSVVGNSAPTESAGSRVAPEAAVKGEKQQGDSEGFHCHQATASA</sequence>
<gene>
    <name evidence="2" type="ORF">HVA01_18340</name>
</gene>
<accession>A0A511UR74</accession>
<keyword evidence="3" id="KW-1185">Reference proteome</keyword>
<evidence type="ECO:0000313" key="2">
    <source>
        <dbReference type="EMBL" id="GEN28188.1"/>
    </source>
</evidence>
<comment type="caution">
    <text evidence="2">The sequence shown here is derived from an EMBL/GenBank/DDBJ whole genome shotgun (WGS) entry which is preliminary data.</text>
</comment>
<reference evidence="2 3" key="1">
    <citation type="submission" date="2019-07" db="EMBL/GenBank/DDBJ databases">
        <title>Whole genome shotgun sequence of Halomonas variabilis NBRC 102410.</title>
        <authorList>
            <person name="Hosoyama A."/>
            <person name="Uohara A."/>
            <person name="Ohji S."/>
            <person name="Ichikawa N."/>
        </authorList>
    </citation>
    <scope>NUCLEOTIDE SEQUENCE [LARGE SCALE GENOMIC DNA]</scope>
    <source>
        <strain evidence="2 3">NBRC 102410</strain>
    </source>
</reference>
<evidence type="ECO:0000256" key="1">
    <source>
        <dbReference type="SAM" id="MobiDB-lite"/>
    </source>
</evidence>
<feature type="compositionally biased region" description="Basic and acidic residues" evidence="1">
    <location>
        <begin position="42"/>
        <end position="55"/>
    </location>
</feature>
<name>A0A511UR74_9GAMM</name>